<accession>A0A7W0CM33</accession>
<keyword evidence="2" id="KW-0808">Transferase</keyword>
<feature type="domain" description="N-acetyltransferase" evidence="1">
    <location>
        <begin position="2"/>
        <end position="162"/>
    </location>
</feature>
<sequence>MTDLRAFEPTDAPLVASWIDSEESLVVWSGKAAFTWPFDPRQLVAFHAADPTRRPYTAVDRGGAPVGHLMLRSTGGAVRLGMVLVSPGARGHGHGEAMIVAGLAEAFASPEADSVELGVYAHNARAMRLYERLGFRPERVDERSVSVAGQWWDSVTMRLTRQEWLES</sequence>
<dbReference type="InterPro" id="IPR016181">
    <property type="entry name" value="Acyl_CoA_acyltransferase"/>
</dbReference>
<dbReference type="Pfam" id="PF00583">
    <property type="entry name" value="Acetyltransf_1"/>
    <property type="match status" value="1"/>
</dbReference>
<evidence type="ECO:0000259" key="1">
    <source>
        <dbReference type="PROSITE" id="PS51186"/>
    </source>
</evidence>
<name>A0A7W0CM33_9ACTN</name>
<dbReference type="RefSeq" id="WP_181612408.1">
    <property type="nucleotide sequence ID" value="NZ_BAABAM010000005.1"/>
</dbReference>
<evidence type="ECO:0000313" key="2">
    <source>
        <dbReference type="EMBL" id="MBA2893611.1"/>
    </source>
</evidence>
<dbReference type="PROSITE" id="PS51186">
    <property type="entry name" value="GNAT"/>
    <property type="match status" value="1"/>
</dbReference>
<dbReference type="PANTHER" id="PTHR43415:SF5">
    <property type="entry name" value="ACETYLTRANSFERASE"/>
    <property type="match status" value="1"/>
</dbReference>
<dbReference type="SUPFAM" id="SSF55729">
    <property type="entry name" value="Acyl-CoA N-acyltransferases (Nat)"/>
    <property type="match status" value="1"/>
</dbReference>
<evidence type="ECO:0000313" key="3">
    <source>
        <dbReference type="Proteomes" id="UP000530928"/>
    </source>
</evidence>
<dbReference type="Gene3D" id="3.40.630.30">
    <property type="match status" value="1"/>
</dbReference>
<dbReference type="InterPro" id="IPR000182">
    <property type="entry name" value="GNAT_dom"/>
</dbReference>
<dbReference type="GO" id="GO:0016747">
    <property type="term" value="F:acyltransferase activity, transferring groups other than amino-acyl groups"/>
    <property type="evidence" value="ECO:0007669"/>
    <property type="project" value="InterPro"/>
</dbReference>
<proteinExistence type="predicted"/>
<dbReference type="CDD" id="cd04301">
    <property type="entry name" value="NAT_SF"/>
    <property type="match status" value="1"/>
</dbReference>
<dbReference type="PANTHER" id="PTHR43415">
    <property type="entry name" value="SPERMIDINE N(1)-ACETYLTRANSFERASE"/>
    <property type="match status" value="1"/>
</dbReference>
<dbReference type="Proteomes" id="UP000530928">
    <property type="component" value="Unassembled WGS sequence"/>
</dbReference>
<dbReference type="EMBL" id="JACDUR010000005">
    <property type="protein sequence ID" value="MBA2893611.1"/>
    <property type="molecule type" value="Genomic_DNA"/>
</dbReference>
<keyword evidence="3" id="KW-1185">Reference proteome</keyword>
<dbReference type="AlphaFoldDB" id="A0A7W0CM33"/>
<reference evidence="2 3" key="1">
    <citation type="submission" date="2020-07" db="EMBL/GenBank/DDBJ databases">
        <title>Genomic Encyclopedia of Type Strains, Phase IV (KMG-IV): sequencing the most valuable type-strain genomes for metagenomic binning, comparative biology and taxonomic classification.</title>
        <authorList>
            <person name="Goeker M."/>
        </authorList>
    </citation>
    <scope>NUCLEOTIDE SEQUENCE [LARGE SCALE GENOMIC DNA]</scope>
    <source>
        <strain evidence="2 3">DSM 45533</strain>
    </source>
</reference>
<gene>
    <name evidence="2" type="ORF">HNR30_004972</name>
</gene>
<organism evidence="2 3">
    <name type="scientific">Nonomuraea soli</name>
    <dbReference type="NCBI Taxonomy" id="1032476"/>
    <lineage>
        <taxon>Bacteria</taxon>
        <taxon>Bacillati</taxon>
        <taxon>Actinomycetota</taxon>
        <taxon>Actinomycetes</taxon>
        <taxon>Streptosporangiales</taxon>
        <taxon>Streptosporangiaceae</taxon>
        <taxon>Nonomuraea</taxon>
    </lineage>
</organism>
<protein>
    <submittedName>
        <fullName evidence="2">RimJ/RimL family protein N-acetyltransferase</fullName>
    </submittedName>
</protein>
<comment type="caution">
    <text evidence="2">The sequence shown here is derived from an EMBL/GenBank/DDBJ whole genome shotgun (WGS) entry which is preliminary data.</text>
</comment>